<protein>
    <recommendedName>
        <fullName evidence="1">Calcineurin-like phosphoesterase domain-containing protein</fullName>
    </recommendedName>
</protein>
<dbReference type="Gene3D" id="3.60.21.10">
    <property type="match status" value="1"/>
</dbReference>
<dbReference type="GO" id="GO:0016791">
    <property type="term" value="F:phosphatase activity"/>
    <property type="evidence" value="ECO:0007669"/>
    <property type="project" value="TreeGrafter"/>
</dbReference>
<evidence type="ECO:0000313" key="3">
    <source>
        <dbReference type="Proteomes" id="UP001142372"/>
    </source>
</evidence>
<dbReference type="AlphaFoldDB" id="A0A9W6H7C2"/>
<keyword evidence="3" id="KW-1185">Reference proteome</keyword>
<reference evidence="2" key="2">
    <citation type="submission" date="2023-01" db="EMBL/GenBank/DDBJ databases">
        <authorList>
            <person name="Sun Q."/>
            <person name="Evtushenko L."/>
        </authorList>
    </citation>
    <scope>NUCLEOTIDE SEQUENCE</scope>
    <source>
        <strain evidence="2">VKM Ac-1401</strain>
    </source>
</reference>
<dbReference type="Pfam" id="PF00149">
    <property type="entry name" value="Metallophos"/>
    <property type="match status" value="1"/>
</dbReference>
<dbReference type="GO" id="GO:0110154">
    <property type="term" value="P:RNA decapping"/>
    <property type="evidence" value="ECO:0007669"/>
    <property type="project" value="TreeGrafter"/>
</dbReference>
<dbReference type="InterPro" id="IPR004843">
    <property type="entry name" value="Calcineurin-like_PHP"/>
</dbReference>
<reference evidence="2" key="1">
    <citation type="journal article" date="2014" name="Int. J. Syst. Evol. Microbiol.">
        <title>Complete genome sequence of Corynebacterium casei LMG S-19264T (=DSM 44701T), isolated from a smear-ripened cheese.</title>
        <authorList>
            <consortium name="US DOE Joint Genome Institute (JGI-PGF)"/>
            <person name="Walter F."/>
            <person name="Albersmeier A."/>
            <person name="Kalinowski J."/>
            <person name="Ruckert C."/>
        </authorList>
    </citation>
    <scope>NUCLEOTIDE SEQUENCE</scope>
    <source>
        <strain evidence="2">VKM Ac-1401</strain>
    </source>
</reference>
<dbReference type="PANTHER" id="PTHR42850">
    <property type="entry name" value="METALLOPHOSPHOESTERASE"/>
    <property type="match status" value="1"/>
</dbReference>
<comment type="caution">
    <text evidence="2">The sequence shown here is derived from an EMBL/GenBank/DDBJ whole genome shotgun (WGS) entry which is preliminary data.</text>
</comment>
<dbReference type="SUPFAM" id="SSF56300">
    <property type="entry name" value="Metallo-dependent phosphatases"/>
    <property type="match status" value="1"/>
</dbReference>
<proteinExistence type="predicted"/>
<dbReference type="InterPro" id="IPR050126">
    <property type="entry name" value="Ap4A_hydrolase"/>
</dbReference>
<evidence type="ECO:0000313" key="2">
    <source>
        <dbReference type="EMBL" id="GLJ74754.1"/>
    </source>
</evidence>
<name>A0A9W6H7C2_9MICO</name>
<accession>A0A9W6H7C2</accession>
<dbReference type="RefSeq" id="WP_373877100.1">
    <property type="nucleotide sequence ID" value="NZ_BAAAJO010000001.1"/>
</dbReference>
<dbReference type="Proteomes" id="UP001142372">
    <property type="component" value="Unassembled WGS sequence"/>
</dbReference>
<sequence>MNRQVAFVGDVHGNVDALRSLWGQSEVSEASRVVFMGDYSNKGPDSAAVVAQLVEYSASRHAVLRGNNELALLDALRTRSLTAFLKMGGATGSQRSIRNVQPARLPE</sequence>
<dbReference type="InterPro" id="IPR029052">
    <property type="entry name" value="Metallo-depent_PP-like"/>
</dbReference>
<dbReference type="EMBL" id="BSEN01000001">
    <property type="protein sequence ID" value="GLJ74754.1"/>
    <property type="molecule type" value="Genomic_DNA"/>
</dbReference>
<dbReference type="GO" id="GO:0005737">
    <property type="term" value="C:cytoplasm"/>
    <property type="evidence" value="ECO:0007669"/>
    <property type="project" value="TreeGrafter"/>
</dbReference>
<evidence type="ECO:0000259" key="1">
    <source>
        <dbReference type="Pfam" id="PF00149"/>
    </source>
</evidence>
<feature type="domain" description="Calcineurin-like phosphoesterase" evidence="1">
    <location>
        <begin position="5"/>
        <end position="73"/>
    </location>
</feature>
<dbReference type="PANTHER" id="PTHR42850:SF4">
    <property type="entry name" value="ZINC-DEPENDENT ENDOPOLYPHOSPHATASE"/>
    <property type="match status" value="1"/>
</dbReference>
<dbReference type="GO" id="GO:0008803">
    <property type="term" value="F:bis(5'-nucleosyl)-tetraphosphatase (symmetrical) activity"/>
    <property type="evidence" value="ECO:0007669"/>
    <property type="project" value="TreeGrafter"/>
</dbReference>
<gene>
    <name evidence="2" type="ORF">GCM10017584_03270</name>
</gene>
<organism evidence="2 3">
    <name type="scientific">Leifsonia poae</name>
    <dbReference type="NCBI Taxonomy" id="110933"/>
    <lineage>
        <taxon>Bacteria</taxon>
        <taxon>Bacillati</taxon>
        <taxon>Actinomycetota</taxon>
        <taxon>Actinomycetes</taxon>
        <taxon>Micrococcales</taxon>
        <taxon>Microbacteriaceae</taxon>
        <taxon>Leifsonia</taxon>
    </lineage>
</organism>